<reference evidence="1" key="1">
    <citation type="submission" date="2021-07" db="EMBL/GenBank/DDBJ databases">
        <title>Complete Genome Sequences of Mycobacterium farcinogenes Isolated from Clinical Specimens from Patients in Thailand.</title>
        <authorList>
            <person name="Sodsai P."/>
        </authorList>
    </citation>
    <scope>NUCLEOTIDE SEQUENCE</scope>
    <source>
        <strain evidence="1">BKK/CU-MFGFA-001</strain>
    </source>
</reference>
<organism evidence="1 2">
    <name type="scientific">Mycolicibacterium farcinogenes</name>
    <name type="common">Mycobacterium farcinogenes</name>
    <dbReference type="NCBI Taxonomy" id="1802"/>
    <lineage>
        <taxon>Bacteria</taxon>
        <taxon>Bacillati</taxon>
        <taxon>Actinomycetota</taxon>
        <taxon>Actinomycetes</taxon>
        <taxon>Mycobacteriales</taxon>
        <taxon>Mycobacteriaceae</taxon>
        <taxon>Mycolicibacterium</taxon>
    </lineage>
</organism>
<proteinExistence type="predicted"/>
<protein>
    <submittedName>
        <fullName evidence="1">Esterase family protein</fullName>
    </submittedName>
</protein>
<evidence type="ECO:0000313" key="2">
    <source>
        <dbReference type="Proteomes" id="UP000825598"/>
    </source>
</evidence>
<name>A0ACD1FIH4_MYCFR</name>
<accession>A0ACD1FIH4</accession>
<sequence length="454" mass="48690">MSLTSGLIPITLQLLALVAIVVAIGRGRSPEWMRRWLLAAVLVGVGLAAAARLFVRDQGWSAEAISFGTVFWTAMFGFAATVLIAGWRGSEWWRRLVSALSVVMVVVCGLAALNTATGYFPTVRSAWLRLTHTEPEQWIDEAQLAALQQKGEVPTRGTVVRVNIPGDASGFAHRTETVYLPPAWFASNPPPQLPAVIMMGGEFNHPNDWLQSTDALKTLDDFAALHHGNAPIIVFPDTSGKFNNDTECVDGVRGNAAAHLTKDVVPYMISRFGVSPKAENWGLAGWSSGATCSLTTAVRNPEMFSAIVWLDGTLGPNAGTMDQTVARLFGGDRAAWEAFDPKTIITRHGPYDGMAAWLGVAETTPTVHRDASATPPAEDAIADWDTFSEEHAANANKLCALLSGYNVECSVVGYKGAHSFESAGAAFDAALPWLASTLGTPYVRERRLPGAGEK</sequence>
<dbReference type="EMBL" id="CP081673">
    <property type="protein sequence ID" value="QZH66831.1"/>
    <property type="molecule type" value="Genomic_DNA"/>
</dbReference>
<evidence type="ECO:0000313" key="1">
    <source>
        <dbReference type="EMBL" id="QZH66831.1"/>
    </source>
</evidence>
<gene>
    <name evidence="1" type="ORF">K6L26_03870</name>
</gene>
<keyword evidence="2" id="KW-1185">Reference proteome</keyword>
<dbReference type="Proteomes" id="UP000825598">
    <property type="component" value="Chromosome"/>
</dbReference>